<keyword evidence="2" id="KW-0489">Methyltransferase</keyword>
<dbReference type="Gene3D" id="3.40.50.150">
    <property type="entry name" value="Vaccinia Virus protein VP39"/>
    <property type="match status" value="1"/>
</dbReference>
<comment type="caution">
    <text evidence="7">The sequence shown here is derived from an EMBL/GenBank/DDBJ whole genome shotgun (WGS) entry which is preliminary data.</text>
</comment>
<dbReference type="STRING" id="1120923.SAMN02746095_00963"/>
<sequence>MSEILHPAVTRPVRRSGLYEALLRRVLSGLRYGHFTCVTPQGQLYEARGPLPGPQARLVLQDWQILRALLLEGDTGLATAYIAGGWSTPDLTALIESCALNFNQAADSALSVPLRALQRLRHKARANNRTGAKRNIMAHYDLGNDFFASWLDESMLYSSALYEGAAQTLEAAQAAKLALIADWLDTPTGGSVLEIGCGWGALARHLGCGGAQVTGVTISPAQLAYAQEVIRKAELTSNVSLALRDYRDETGHYDRIVSVEMIEAVGEAYWPDYFRTLRARLKPGGRAVLQIITIAAERFAAYRRGADFIQSHVFPGGMLLTKAGVAAQAEAAGLRPGRVRHFGASYARTLADWRTRFHAAWPQLEQQGFDTRFRRLWDYYLCYCEAGFITGSVDVGLYELRG</sequence>
<gene>
    <name evidence="7" type="ORF">Aam_017_034</name>
</gene>
<evidence type="ECO:0000313" key="8">
    <source>
        <dbReference type="Proteomes" id="UP000032668"/>
    </source>
</evidence>
<dbReference type="InterPro" id="IPR029063">
    <property type="entry name" value="SAM-dependent_MTases_sf"/>
</dbReference>
<dbReference type="PANTHER" id="PTHR43667:SF2">
    <property type="entry name" value="FATTY ACID C-METHYL TRANSFERASE"/>
    <property type="match status" value="1"/>
</dbReference>
<feature type="active site" evidence="6">
    <location>
        <position position="384"/>
    </location>
</feature>
<evidence type="ECO:0000313" key="7">
    <source>
        <dbReference type="EMBL" id="GAN79129.1"/>
    </source>
</evidence>
<dbReference type="RefSeq" id="WP_048877594.1">
    <property type="nucleotide sequence ID" value="NZ_BANC01000017.1"/>
</dbReference>
<keyword evidence="3" id="KW-0808">Transferase</keyword>
<protein>
    <submittedName>
        <fullName evidence="7">Cyclopropane-fatty-acyl-phospholipid synthase</fullName>
    </submittedName>
</protein>
<evidence type="ECO:0000256" key="4">
    <source>
        <dbReference type="ARBA" id="ARBA00022691"/>
    </source>
</evidence>
<organism evidence="7 8">
    <name type="scientific">Acidocella aminolytica 101 = DSM 11237</name>
    <dbReference type="NCBI Taxonomy" id="1120923"/>
    <lineage>
        <taxon>Bacteria</taxon>
        <taxon>Pseudomonadati</taxon>
        <taxon>Pseudomonadota</taxon>
        <taxon>Alphaproteobacteria</taxon>
        <taxon>Acetobacterales</taxon>
        <taxon>Acidocellaceae</taxon>
        <taxon>Acidocella</taxon>
    </lineage>
</organism>
<accession>A0A0D6PE55</accession>
<dbReference type="Pfam" id="PF02353">
    <property type="entry name" value="CMAS"/>
    <property type="match status" value="1"/>
</dbReference>
<evidence type="ECO:0000256" key="6">
    <source>
        <dbReference type="PIRSR" id="PIRSR003085-1"/>
    </source>
</evidence>
<keyword evidence="5" id="KW-0443">Lipid metabolism</keyword>
<evidence type="ECO:0000256" key="2">
    <source>
        <dbReference type="ARBA" id="ARBA00022603"/>
    </source>
</evidence>
<dbReference type="CDD" id="cd02440">
    <property type="entry name" value="AdoMet_MTases"/>
    <property type="match status" value="1"/>
</dbReference>
<dbReference type="GO" id="GO:0008168">
    <property type="term" value="F:methyltransferase activity"/>
    <property type="evidence" value="ECO:0007669"/>
    <property type="project" value="UniProtKB-KW"/>
</dbReference>
<evidence type="ECO:0000256" key="5">
    <source>
        <dbReference type="ARBA" id="ARBA00023098"/>
    </source>
</evidence>
<name>A0A0D6PE55_9PROT</name>
<dbReference type="AlphaFoldDB" id="A0A0D6PE55"/>
<proteinExistence type="inferred from homology"/>
<dbReference type="PANTHER" id="PTHR43667">
    <property type="entry name" value="CYCLOPROPANE-FATTY-ACYL-PHOSPHOLIPID SYNTHASE"/>
    <property type="match status" value="1"/>
</dbReference>
<dbReference type="InterPro" id="IPR003333">
    <property type="entry name" value="CMAS"/>
</dbReference>
<dbReference type="GO" id="GO:0032259">
    <property type="term" value="P:methylation"/>
    <property type="evidence" value="ECO:0007669"/>
    <property type="project" value="UniProtKB-KW"/>
</dbReference>
<evidence type="ECO:0000256" key="3">
    <source>
        <dbReference type="ARBA" id="ARBA00022679"/>
    </source>
</evidence>
<dbReference type="SUPFAM" id="SSF53335">
    <property type="entry name" value="S-adenosyl-L-methionine-dependent methyltransferases"/>
    <property type="match status" value="1"/>
</dbReference>
<dbReference type="InterPro" id="IPR050723">
    <property type="entry name" value="CFA/CMAS"/>
</dbReference>
<keyword evidence="8" id="KW-1185">Reference proteome</keyword>
<dbReference type="PIRSF" id="PIRSF003085">
    <property type="entry name" value="CMAS"/>
    <property type="match status" value="1"/>
</dbReference>
<keyword evidence="4" id="KW-0949">S-adenosyl-L-methionine</keyword>
<dbReference type="OrthoDB" id="9782855at2"/>
<dbReference type="GO" id="GO:0008610">
    <property type="term" value="P:lipid biosynthetic process"/>
    <property type="evidence" value="ECO:0007669"/>
    <property type="project" value="InterPro"/>
</dbReference>
<dbReference type="Proteomes" id="UP000032668">
    <property type="component" value="Unassembled WGS sequence"/>
</dbReference>
<reference evidence="7 8" key="1">
    <citation type="submission" date="2012-11" db="EMBL/GenBank/DDBJ databases">
        <title>Whole genome sequence of Acidocella aminolytica 101 = DSM 11237.</title>
        <authorList>
            <person name="Azuma Y."/>
            <person name="Higashiura N."/>
            <person name="Hirakawa H."/>
            <person name="Matsushita K."/>
        </authorList>
    </citation>
    <scope>NUCLEOTIDE SEQUENCE [LARGE SCALE GENOMIC DNA]</scope>
    <source>
        <strain evidence="8">101 / DSM 11237</strain>
    </source>
</reference>
<dbReference type="EMBL" id="BANC01000017">
    <property type="protein sequence ID" value="GAN79129.1"/>
    <property type="molecule type" value="Genomic_DNA"/>
</dbReference>
<evidence type="ECO:0000256" key="1">
    <source>
        <dbReference type="ARBA" id="ARBA00010815"/>
    </source>
</evidence>
<comment type="similarity">
    <text evidence="1">Belongs to the CFA/CMAS family.</text>
</comment>